<evidence type="ECO:0000256" key="4">
    <source>
        <dbReference type="ARBA" id="ARBA00022475"/>
    </source>
</evidence>
<sequence>MVTVSIHNLTFTYPQQSRPVLNAVNASFPAGQFSLITGVSGGGKSTLLKLIAGLLPTDAPGITFNDRSLTEVPATQRSKTVAMLFQEPSTQFTMDTVANELQFALENQQVPADEIPERLTAALDFIGITALRDRKLMHLSGGEQQKVALAIIVAMDSAVILLDEPFASIDPTTRLVLLQRLAQLSRERGKTVILADHDLSGYTDYVDRLTVLADGHLTHLSPEATQERLATFAPAKLRLQHVTVPADNQEALIQGTQLSLTANGRTLVTPQNLGLFAHHTTLITGPNGSGKSTLFRSLVKLGHYQGVITYDGTDINRLKRRPYARQVALMFQSAATQFLNVTVDEELTLSLKNSYADHFTPAMVTQLLTELNLADRREQIIYTLSSGQQKKLQLLCMLIMAPDVLLLDEPFKGLDYASLQTVIQILKRVQQDLDLTYILVSHQLSGLDTFIDYHLQLSDQHLTYQGVRA</sequence>
<dbReference type="SUPFAM" id="SSF52540">
    <property type="entry name" value="P-loop containing nucleoside triphosphate hydrolases"/>
    <property type="match status" value="2"/>
</dbReference>
<evidence type="ECO:0000256" key="2">
    <source>
        <dbReference type="ARBA" id="ARBA00005417"/>
    </source>
</evidence>
<keyword evidence="8" id="KW-0472">Membrane</keyword>
<comment type="similarity">
    <text evidence="2">Belongs to the ABC transporter superfamily.</text>
</comment>
<dbReference type="SMART" id="SM00382">
    <property type="entry name" value="AAA"/>
    <property type="match status" value="2"/>
</dbReference>
<dbReference type="Proteomes" id="UP000051906">
    <property type="component" value="Unassembled WGS sequence"/>
</dbReference>
<dbReference type="Pfam" id="PF00005">
    <property type="entry name" value="ABC_tran"/>
    <property type="match status" value="2"/>
</dbReference>
<evidence type="ECO:0000256" key="1">
    <source>
        <dbReference type="ARBA" id="ARBA00004202"/>
    </source>
</evidence>
<dbReference type="STRING" id="616990.IV54_GL002131"/>
<dbReference type="InterPro" id="IPR003439">
    <property type="entry name" value="ABC_transporter-like_ATP-bd"/>
</dbReference>
<dbReference type="RefSeq" id="WP_057878560.1">
    <property type="nucleotide sequence ID" value="NZ_JQCA01000069.1"/>
</dbReference>
<dbReference type="InterPro" id="IPR027417">
    <property type="entry name" value="P-loop_NTPase"/>
</dbReference>
<keyword evidence="6" id="KW-0067">ATP-binding</keyword>
<evidence type="ECO:0000259" key="9">
    <source>
        <dbReference type="PROSITE" id="PS50893"/>
    </source>
</evidence>
<dbReference type="PROSITE" id="PS00211">
    <property type="entry name" value="ABC_TRANSPORTER_1"/>
    <property type="match status" value="2"/>
</dbReference>
<dbReference type="Gene3D" id="3.40.50.300">
    <property type="entry name" value="P-loop containing nucleotide triphosphate hydrolases"/>
    <property type="match status" value="2"/>
</dbReference>
<dbReference type="CDD" id="cd03225">
    <property type="entry name" value="ABC_cobalt_CbiO_domain1"/>
    <property type="match status" value="2"/>
</dbReference>
<comment type="subcellular location">
    <subcellularLocation>
        <location evidence="1">Cell membrane</location>
        <topology evidence="1">Peripheral membrane protein</topology>
    </subcellularLocation>
</comment>
<dbReference type="EMBL" id="JQCA01000069">
    <property type="protein sequence ID" value="KRO03670.1"/>
    <property type="molecule type" value="Genomic_DNA"/>
</dbReference>
<dbReference type="PANTHER" id="PTHR43553:SF27">
    <property type="entry name" value="ENERGY-COUPLING FACTOR TRANSPORTER ATP-BINDING PROTEIN ECFA2"/>
    <property type="match status" value="1"/>
</dbReference>
<keyword evidence="7" id="KW-1278">Translocase</keyword>
<proteinExistence type="inferred from homology"/>
<evidence type="ECO:0000256" key="5">
    <source>
        <dbReference type="ARBA" id="ARBA00022741"/>
    </source>
</evidence>
<dbReference type="InterPro" id="IPR017871">
    <property type="entry name" value="ABC_transporter-like_CS"/>
</dbReference>
<dbReference type="InterPro" id="IPR003593">
    <property type="entry name" value="AAA+_ATPase"/>
</dbReference>
<feature type="domain" description="ABC transporter" evidence="9">
    <location>
        <begin position="4"/>
        <end position="239"/>
    </location>
</feature>
<reference evidence="10 11" key="1">
    <citation type="journal article" date="2015" name="Genome Announc.">
        <title>Expanding the biotechnology potential of lactobacilli through comparative genomics of 213 strains and associated genera.</title>
        <authorList>
            <person name="Sun Z."/>
            <person name="Harris H.M."/>
            <person name="McCann A."/>
            <person name="Guo C."/>
            <person name="Argimon S."/>
            <person name="Zhang W."/>
            <person name="Yang X."/>
            <person name="Jeffery I.B."/>
            <person name="Cooney J.C."/>
            <person name="Kagawa T.F."/>
            <person name="Liu W."/>
            <person name="Song Y."/>
            <person name="Salvetti E."/>
            <person name="Wrobel A."/>
            <person name="Rasinkangas P."/>
            <person name="Parkhill J."/>
            <person name="Rea M.C."/>
            <person name="O'Sullivan O."/>
            <person name="Ritari J."/>
            <person name="Douillard F.P."/>
            <person name="Paul Ross R."/>
            <person name="Yang R."/>
            <person name="Briner A.E."/>
            <person name="Felis G.E."/>
            <person name="de Vos W.M."/>
            <person name="Barrangou R."/>
            <person name="Klaenhammer T.R."/>
            <person name="Caufield P.W."/>
            <person name="Cui Y."/>
            <person name="Zhang H."/>
            <person name="O'Toole P.W."/>
        </authorList>
    </citation>
    <scope>NUCLEOTIDE SEQUENCE [LARGE SCALE GENOMIC DNA]</scope>
    <source>
        <strain evidence="10 11">DSM 22467</strain>
    </source>
</reference>
<dbReference type="GO" id="GO:0042626">
    <property type="term" value="F:ATPase-coupled transmembrane transporter activity"/>
    <property type="evidence" value="ECO:0007669"/>
    <property type="project" value="TreeGrafter"/>
</dbReference>
<keyword evidence="5" id="KW-0547">Nucleotide-binding</keyword>
<dbReference type="GO" id="GO:0016887">
    <property type="term" value="F:ATP hydrolysis activity"/>
    <property type="evidence" value="ECO:0007669"/>
    <property type="project" value="InterPro"/>
</dbReference>
<keyword evidence="4" id="KW-1003">Cell membrane</keyword>
<evidence type="ECO:0000256" key="8">
    <source>
        <dbReference type="ARBA" id="ARBA00023136"/>
    </source>
</evidence>
<dbReference type="GO" id="GO:0005524">
    <property type="term" value="F:ATP binding"/>
    <property type="evidence" value="ECO:0007669"/>
    <property type="project" value="UniProtKB-KW"/>
</dbReference>
<accession>A0A0R2LQT7</accession>
<feature type="domain" description="ABC transporter" evidence="9">
    <location>
        <begin position="253"/>
        <end position="469"/>
    </location>
</feature>
<dbReference type="PROSITE" id="PS50893">
    <property type="entry name" value="ABC_TRANSPORTER_2"/>
    <property type="match status" value="2"/>
</dbReference>
<dbReference type="AlphaFoldDB" id="A0A0R2LQT7"/>
<name>A0A0R2LQT7_9LACO</name>
<dbReference type="GO" id="GO:0043190">
    <property type="term" value="C:ATP-binding cassette (ABC) transporter complex"/>
    <property type="evidence" value="ECO:0007669"/>
    <property type="project" value="TreeGrafter"/>
</dbReference>
<protein>
    <submittedName>
        <fullName evidence="10">ABC-type cobalt transport system, ATPase component</fullName>
    </submittedName>
</protein>
<dbReference type="PATRIC" id="fig|616990.3.peg.2263"/>
<dbReference type="InterPro" id="IPR015856">
    <property type="entry name" value="ABC_transpr_CbiO/EcfA_su"/>
</dbReference>
<comment type="caution">
    <text evidence="10">The sequence shown here is derived from an EMBL/GenBank/DDBJ whole genome shotgun (WGS) entry which is preliminary data.</text>
</comment>
<organism evidence="10 11">
    <name type="scientific">Levilactobacillus paucivorans</name>
    <dbReference type="NCBI Taxonomy" id="616990"/>
    <lineage>
        <taxon>Bacteria</taxon>
        <taxon>Bacillati</taxon>
        <taxon>Bacillota</taxon>
        <taxon>Bacilli</taxon>
        <taxon>Lactobacillales</taxon>
        <taxon>Lactobacillaceae</taxon>
        <taxon>Levilactobacillus</taxon>
    </lineage>
</organism>
<evidence type="ECO:0000256" key="6">
    <source>
        <dbReference type="ARBA" id="ARBA00022840"/>
    </source>
</evidence>
<evidence type="ECO:0000256" key="3">
    <source>
        <dbReference type="ARBA" id="ARBA00022448"/>
    </source>
</evidence>
<gene>
    <name evidence="10" type="ORF">IV54_GL002131</name>
</gene>
<dbReference type="InterPro" id="IPR050095">
    <property type="entry name" value="ECF_ABC_transporter_ATP-bd"/>
</dbReference>
<evidence type="ECO:0000313" key="10">
    <source>
        <dbReference type="EMBL" id="KRO03670.1"/>
    </source>
</evidence>
<evidence type="ECO:0000313" key="11">
    <source>
        <dbReference type="Proteomes" id="UP000051906"/>
    </source>
</evidence>
<dbReference type="PANTHER" id="PTHR43553">
    <property type="entry name" value="HEAVY METAL TRANSPORTER"/>
    <property type="match status" value="1"/>
</dbReference>
<evidence type="ECO:0000256" key="7">
    <source>
        <dbReference type="ARBA" id="ARBA00022967"/>
    </source>
</evidence>
<dbReference type="OrthoDB" id="501320at2"/>
<keyword evidence="3" id="KW-0813">Transport</keyword>
<keyword evidence="11" id="KW-1185">Reference proteome</keyword>